<keyword evidence="7" id="KW-1185">Reference proteome</keyword>
<dbReference type="InterPro" id="IPR006127">
    <property type="entry name" value="ZnuA-like"/>
</dbReference>
<dbReference type="EMBL" id="JAVDUJ010000001">
    <property type="protein sequence ID" value="MDR6938986.1"/>
    <property type="molecule type" value="Genomic_DNA"/>
</dbReference>
<dbReference type="PANTHER" id="PTHR42953">
    <property type="entry name" value="HIGH-AFFINITY ZINC UPTAKE SYSTEM PROTEIN ZNUA-RELATED"/>
    <property type="match status" value="1"/>
</dbReference>
<evidence type="ECO:0000256" key="1">
    <source>
        <dbReference type="ARBA" id="ARBA00011028"/>
    </source>
</evidence>
<evidence type="ECO:0000256" key="4">
    <source>
        <dbReference type="SAM" id="MobiDB-lite"/>
    </source>
</evidence>
<dbReference type="Pfam" id="PF01297">
    <property type="entry name" value="ZnuA"/>
    <property type="match status" value="1"/>
</dbReference>
<dbReference type="RefSeq" id="WP_309955245.1">
    <property type="nucleotide sequence ID" value="NZ_JAVDUJ010000001.1"/>
</dbReference>
<accession>A0ABU1T283</accession>
<dbReference type="SUPFAM" id="SSF53807">
    <property type="entry name" value="Helical backbone' metal receptor"/>
    <property type="match status" value="1"/>
</dbReference>
<keyword evidence="3 5" id="KW-0732">Signal</keyword>
<evidence type="ECO:0000256" key="2">
    <source>
        <dbReference type="ARBA" id="ARBA00022448"/>
    </source>
</evidence>
<evidence type="ECO:0000313" key="7">
    <source>
        <dbReference type="Proteomes" id="UP001266099"/>
    </source>
</evidence>
<protein>
    <submittedName>
        <fullName evidence="6">Zinc transport system substrate-binding protein</fullName>
    </submittedName>
</protein>
<comment type="caution">
    <text evidence="6">The sequence shown here is derived from an EMBL/GenBank/DDBJ whole genome shotgun (WGS) entry which is preliminary data.</text>
</comment>
<dbReference type="PANTHER" id="PTHR42953:SF3">
    <property type="entry name" value="HIGH-AFFINITY ZINC UPTAKE SYSTEM PROTEIN ZNUA"/>
    <property type="match status" value="1"/>
</dbReference>
<dbReference type="PROSITE" id="PS51257">
    <property type="entry name" value="PROKAR_LIPOPROTEIN"/>
    <property type="match status" value="1"/>
</dbReference>
<feature type="compositionally biased region" description="Basic and acidic residues" evidence="4">
    <location>
        <begin position="145"/>
        <end position="201"/>
    </location>
</feature>
<name>A0ABU1T283_9ACTO</name>
<evidence type="ECO:0000256" key="5">
    <source>
        <dbReference type="SAM" id="SignalP"/>
    </source>
</evidence>
<keyword evidence="2" id="KW-0813">Transport</keyword>
<comment type="similarity">
    <text evidence="1">Belongs to the bacterial solute-binding protein 9 family.</text>
</comment>
<dbReference type="InterPro" id="IPR050492">
    <property type="entry name" value="Bact_metal-bind_prot9"/>
</dbReference>
<reference evidence="6 7" key="1">
    <citation type="submission" date="2023-07" db="EMBL/GenBank/DDBJ databases">
        <title>Sequencing the genomes of 1000 actinobacteria strains.</title>
        <authorList>
            <person name="Klenk H.-P."/>
        </authorList>
    </citation>
    <scope>NUCLEOTIDE SEQUENCE [LARGE SCALE GENOMIC DNA]</scope>
    <source>
        <strain evidence="6 7">DSM 15539</strain>
    </source>
</reference>
<proteinExistence type="inferred from homology"/>
<dbReference type="Gene3D" id="3.40.50.1980">
    <property type="entry name" value="Nitrogenase molybdenum iron protein domain"/>
    <property type="match status" value="3"/>
</dbReference>
<dbReference type="Proteomes" id="UP001266099">
    <property type="component" value="Unassembled WGS sequence"/>
</dbReference>
<feature type="signal peptide" evidence="5">
    <location>
        <begin position="1"/>
        <end position="23"/>
    </location>
</feature>
<organism evidence="6 7">
    <name type="scientific">Arcanobacterium hippocoleae</name>
    <dbReference type="NCBI Taxonomy" id="149017"/>
    <lineage>
        <taxon>Bacteria</taxon>
        <taxon>Bacillati</taxon>
        <taxon>Actinomycetota</taxon>
        <taxon>Actinomycetes</taxon>
        <taxon>Actinomycetales</taxon>
        <taxon>Actinomycetaceae</taxon>
        <taxon>Arcanobacterium</taxon>
    </lineage>
</organism>
<feature type="region of interest" description="Disordered" evidence="4">
    <location>
        <begin position="145"/>
        <end position="202"/>
    </location>
</feature>
<gene>
    <name evidence="6" type="ORF">J2S36_000529</name>
</gene>
<evidence type="ECO:0000313" key="6">
    <source>
        <dbReference type="EMBL" id="MDR6938986.1"/>
    </source>
</evidence>
<evidence type="ECO:0000256" key="3">
    <source>
        <dbReference type="ARBA" id="ARBA00022729"/>
    </source>
</evidence>
<sequence>MKNNLYRLIAVAAAAVYALGACSTTDNSTPSDTSATKLKVTTSFYPLTYLVKEIGGENVSVIDLTPPTGSAHDAEISPAQIVDMEKSDAVFYLATLSAAVDKAVENAAVKNAVNIGESVNLIKQTDIAAFSESLPSVDADLDNQHESETHDEHLHANQNHAEKHEHENEHAHDHEHEHEHEHEHGHDHEHEHEHEHNHGIYDPHFWTDPSRLALAAPVIANTLGKIDNANKSTYEENATAVADKLNTIANEFKNTLSTKQCRTNAFIVTHLAYGYLAAQNNLKQIGIAGFDPDIEPSPARINQIKEAAKQYNIDTIFATSDTEKTVASAVANETGTKVEILDPAATQRDSQKDYIAVMRENFKLLQNSLGCK</sequence>
<feature type="chain" id="PRO_5046510553" evidence="5">
    <location>
        <begin position="24"/>
        <end position="372"/>
    </location>
</feature>